<evidence type="ECO:0000256" key="2">
    <source>
        <dbReference type="ARBA" id="ARBA00009236"/>
    </source>
</evidence>
<dbReference type="Gene3D" id="3.40.640.10">
    <property type="entry name" value="Type I PLP-dependent aspartate aminotransferase-like (Major domain)"/>
    <property type="match status" value="1"/>
</dbReference>
<feature type="modified residue" description="N6-(pyridoxal phosphate)lysine" evidence="5">
    <location>
        <position position="195"/>
    </location>
</feature>
<name>A0A2K9EXQ4_9RHOB</name>
<keyword evidence="7" id="KW-0808">Transferase</keyword>
<sequence length="390" mass="41221">MSLATGHPLIAIPGPSPSPDRVLRAMHRTSPDIYDGAILAVIQNVMNGLRRVAGTSGHVAPYIGNGHAGWEAVTANLFERGDHVLVLQSGHFGRSWTDIMSRMGVAVEAMDFGLAPADPERLAQRLARPDAKDIKAVCICHIDTASSAQADIPAIRAAMGDHPALLVVDAIASLGCAPIKMDDWAIDVLIAASQKGLMCPPGACFAWFSDRVAQRGPTGLTTPYWDWHPRARAEASWQFWGGTPPVQLVYGLDEALKMLLEDEGLEAAWARHRALAQATWAAFDAWGAGNPAIRLLVRDPDRRASSVTAAALPGAEKLRGWLSQRLGVTLGIGLGAADPANALRVAHMGYCNAPMLLGTLSAMQAGMIALNIDHGKGGVDAAAQVIAETA</sequence>
<comment type="similarity">
    <text evidence="2">Belongs to the class-V pyridoxal-phosphate-dependent aminotransferase family.</text>
</comment>
<keyword evidence="7" id="KW-0032">Aminotransferase</keyword>
<organism evidence="7 8">
    <name type="scientific">Paracoccus tegillarcae</name>
    <dbReference type="NCBI Taxonomy" id="1529068"/>
    <lineage>
        <taxon>Bacteria</taxon>
        <taxon>Pseudomonadati</taxon>
        <taxon>Pseudomonadota</taxon>
        <taxon>Alphaproteobacteria</taxon>
        <taxon>Rhodobacterales</taxon>
        <taxon>Paracoccaceae</taxon>
        <taxon>Paracoccus</taxon>
    </lineage>
</organism>
<dbReference type="InterPro" id="IPR024169">
    <property type="entry name" value="SP_NH2Trfase/AEP_transaminase"/>
</dbReference>
<protein>
    <submittedName>
        <fullName evidence="7">Aminotransferase</fullName>
    </submittedName>
</protein>
<proteinExistence type="inferred from homology"/>
<dbReference type="PIRSF" id="PIRSF000524">
    <property type="entry name" value="SPT"/>
    <property type="match status" value="1"/>
</dbReference>
<dbReference type="InterPro" id="IPR000192">
    <property type="entry name" value="Aminotrans_V_dom"/>
</dbReference>
<dbReference type="Proteomes" id="UP000233742">
    <property type="component" value="Chromosome"/>
</dbReference>
<evidence type="ECO:0000256" key="3">
    <source>
        <dbReference type="ARBA" id="ARBA00022898"/>
    </source>
</evidence>
<reference evidence="7 8" key="1">
    <citation type="submission" date="2017-12" db="EMBL/GenBank/DDBJ databases">
        <authorList>
            <person name="Hurst M.R.H."/>
        </authorList>
    </citation>
    <scope>NUCLEOTIDE SEQUENCE [LARGE SCALE GENOMIC DNA]</scope>
    <source>
        <strain evidence="7 8">BM15</strain>
    </source>
</reference>
<dbReference type="KEGG" id="paro:CUV01_05195"/>
<evidence type="ECO:0000259" key="6">
    <source>
        <dbReference type="Pfam" id="PF00266"/>
    </source>
</evidence>
<dbReference type="GO" id="GO:0004760">
    <property type="term" value="F:L-serine-pyruvate transaminase activity"/>
    <property type="evidence" value="ECO:0007669"/>
    <property type="project" value="TreeGrafter"/>
</dbReference>
<dbReference type="InterPro" id="IPR015422">
    <property type="entry name" value="PyrdxlP-dep_Trfase_small"/>
</dbReference>
<comment type="cofactor">
    <cofactor evidence="1 5">
        <name>pyridoxal 5'-phosphate</name>
        <dbReference type="ChEBI" id="CHEBI:597326"/>
    </cofactor>
</comment>
<evidence type="ECO:0000313" key="7">
    <source>
        <dbReference type="EMBL" id="AUH32862.1"/>
    </source>
</evidence>
<accession>A0A2K9EXQ4</accession>
<feature type="binding site" evidence="4">
    <location>
        <position position="344"/>
    </location>
    <ligand>
        <name>substrate</name>
    </ligand>
</feature>
<feature type="domain" description="Aminotransferase class V" evidence="6">
    <location>
        <begin position="69"/>
        <end position="333"/>
    </location>
</feature>
<dbReference type="AlphaFoldDB" id="A0A2K9EXQ4"/>
<keyword evidence="3 5" id="KW-0663">Pyridoxal phosphate</keyword>
<evidence type="ECO:0000256" key="5">
    <source>
        <dbReference type="PIRSR" id="PIRSR000524-50"/>
    </source>
</evidence>
<evidence type="ECO:0000256" key="4">
    <source>
        <dbReference type="PIRSR" id="PIRSR000524-1"/>
    </source>
</evidence>
<dbReference type="PANTHER" id="PTHR21152:SF40">
    <property type="entry name" value="ALANINE--GLYOXYLATE AMINOTRANSFERASE"/>
    <property type="match status" value="1"/>
</dbReference>
<dbReference type="InterPro" id="IPR015421">
    <property type="entry name" value="PyrdxlP-dep_Trfase_major"/>
</dbReference>
<dbReference type="OrthoDB" id="389074at2"/>
<dbReference type="Gene3D" id="3.90.1150.10">
    <property type="entry name" value="Aspartate Aminotransferase, domain 1"/>
    <property type="match status" value="1"/>
</dbReference>
<gene>
    <name evidence="7" type="ORF">CUV01_05195</name>
</gene>
<evidence type="ECO:0000313" key="8">
    <source>
        <dbReference type="Proteomes" id="UP000233742"/>
    </source>
</evidence>
<evidence type="ECO:0000256" key="1">
    <source>
        <dbReference type="ARBA" id="ARBA00001933"/>
    </source>
</evidence>
<dbReference type="GO" id="GO:0019265">
    <property type="term" value="P:glycine biosynthetic process, by transamination of glyoxylate"/>
    <property type="evidence" value="ECO:0007669"/>
    <property type="project" value="TreeGrafter"/>
</dbReference>
<keyword evidence="8" id="KW-1185">Reference proteome</keyword>
<dbReference type="RefSeq" id="WP_101459536.1">
    <property type="nucleotide sequence ID" value="NZ_CP025408.1"/>
</dbReference>
<dbReference type="InterPro" id="IPR015424">
    <property type="entry name" value="PyrdxlP-dep_Trfase"/>
</dbReference>
<dbReference type="GO" id="GO:0008453">
    <property type="term" value="F:alanine-glyoxylate transaminase activity"/>
    <property type="evidence" value="ECO:0007669"/>
    <property type="project" value="TreeGrafter"/>
</dbReference>
<dbReference type="EMBL" id="CP025408">
    <property type="protein sequence ID" value="AUH32862.1"/>
    <property type="molecule type" value="Genomic_DNA"/>
</dbReference>
<dbReference type="Pfam" id="PF00266">
    <property type="entry name" value="Aminotran_5"/>
    <property type="match status" value="1"/>
</dbReference>
<dbReference type="SUPFAM" id="SSF53383">
    <property type="entry name" value="PLP-dependent transferases"/>
    <property type="match status" value="1"/>
</dbReference>
<dbReference type="PANTHER" id="PTHR21152">
    <property type="entry name" value="AMINOTRANSFERASE CLASS V"/>
    <property type="match status" value="1"/>
</dbReference>